<organism evidence="2 3">
    <name type="scientific">Rhodopirellula baltica SWK14</name>
    <dbReference type="NCBI Taxonomy" id="993516"/>
    <lineage>
        <taxon>Bacteria</taxon>
        <taxon>Pseudomonadati</taxon>
        <taxon>Planctomycetota</taxon>
        <taxon>Planctomycetia</taxon>
        <taxon>Pirellulales</taxon>
        <taxon>Pirellulaceae</taxon>
        <taxon>Rhodopirellula</taxon>
    </lineage>
</organism>
<evidence type="ECO:0000313" key="2">
    <source>
        <dbReference type="EMBL" id="ELP34922.1"/>
    </source>
</evidence>
<reference evidence="2 3" key="1">
    <citation type="journal article" date="2013" name="Mar. Genomics">
        <title>Expression of sulfatases in Rhodopirellula baltica and the diversity of sulfatases in the genus Rhodopirellula.</title>
        <authorList>
            <person name="Wegner C.E."/>
            <person name="Richter-Heitmann T."/>
            <person name="Klindworth A."/>
            <person name="Klockow C."/>
            <person name="Richter M."/>
            <person name="Achstetter T."/>
            <person name="Glockner F.O."/>
            <person name="Harder J."/>
        </authorList>
    </citation>
    <scope>NUCLEOTIDE SEQUENCE [LARGE SCALE GENOMIC DNA]</scope>
    <source>
        <strain evidence="2 3">SWK14</strain>
    </source>
</reference>
<sequence length="89" mass="9631">MTFESVGFQPDAPDAPIPIQSRGAATDRSKLVANCRRSATGVRFGYRLDLGLKPKAEQMPSLRDCSLEASPDQPRGTFDLQLAYSTTVG</sequence>
<comment type="caution">
    <text evidence="2">The sequence shown here is derived from an EMBL/GenBank/DDBJ whole genome shotgun (WGS) entry which is preliminary data.</text>
</comment>
<accession>L7CMS0</accession>
<dbReference type="PATRIC" id="fig|993516.3.peg.977"/>
<dbReference type="EMBL" id="AMWG01000021">
    <property type="protein sequence ID" value="ELP34922.1"/>
    <property type="molecule type" value="Genomic_DNA"/>
</dbReference>
<gene>
    <name evidence="2" type="ORF">RBSWK_00922</name>
</gene>
<dbReference type="AlphaFoldDB" id="L7CMS0"/>
<dbReference type="Proteomes" id="UP000010959">
    <property type="component" value="Unassembled WGS sequence"/>
</dbReference>
<proteinExistence type="predicted"/>
<protein>
    <submittedName>
        <fullName evidence="2">Uncharacterized protein</fullName>
    </submittedName>
</protein>
<name>L7CMS0_RHOBT</name>
<evidence type="ECO:0000313" key="3">
    <source>
        <dbReference type="Proteomes" id="UP000010959"/>
    </source>
</evidence>
<feature type="region of interest" description="Disordered" evidence="1">
    <location>
        <begin position="1"/>
        <end position="28"/>
    </location>
</feature>
<evidence type="ECO:0000256" key="1">
    <source>
        <dbReference type="SAM" id="MobiDB-lite"/>
    </source>
</evidence>